<dbReference type="SUPFAM" id="SSF52540">
    <property type="entry name" value="P-loop containing nucleoside triphosphate hydrolases"/>
    <property type="match status" value="1"/>
</dbReference>
<dbReference type="Proteomes" id="UP000077667">
    <property type="component" value="Chromosome"/>
</dbReference>
<gene>
    <name evidence="3" type="ORF">A8C56_00245</name>
</gene>
<dbReference type="InterPro" id="IPR027417">
    <property type="entry name" value="P-loop_NTPase"/>
</dbReference>
<dbReference type="GO" id="GO:0022857">
    <property type="term" value="F:transmembrane transporter activity"/>
    <property type="evidence" value="ECO:0007669"/>
    <property type="project" value="TreeGrafter"/>
</dbReference>
<dbReference type="PROSITE" id="PS50893">
    <property type="entry name" value="ABC_TRANSPORTER_2"/>
    <property type="match status" value="1"/>
</dbReference>
<dbReference type="PANTHER" id="PTHR24220">
    <property type="entry name" value="IMPORT ATP-BINDING PROTEIN"/>
    <property type="match status" value="1"/>
</dbReference>
<evidence type="ECO:0000313" key="3">
    <source>
        <dbReference type="EMBL" id="ANH79609.1"/>
    </source>
</evidence>
<keyword evidence="4" id="KW-1185">Reference proteome</keyword>
<proteinExistence type="inferred from homology"/>
<dbReference type="PANTHER" id="PTHR24220:SF689">
    <property type="entry name" value="LIPOPROTEIN-RELEASING SYSTEM ATP-BINDING PROTEIN LOLD"/>
    <property type="match status" value="1"/>
</dbReference>
<reference evidence="3 4" key="1">
    <citation type="submission" date="2016-05" db="EMBL/GenBank/DDBJ databases">
        <title>Niabella ginsenosidivorans BS26 whole genome sequencing.</title>
        <authorList>
            <person name="Im W.T."/>
            <person name="Siddiqi M.Z."/>
        </authorList>
    </citation>
    <scope>NUCLEOTIDE SEQUENCE [LARGE SCALE GENOMIC DNA]</scope>
    <source>
        <strain evidence="3 4">BS26</strain>
    </source>
</reference>
<dbReference type="STRING" id="1176587.A8C56_00245"/>
<dbReference type="GO" id="GO:0005524">
    <property type="term" value="F:ATP binding"/>
    <property type="evidence" value="ECO:0007669"/>
    <property type="project" value="InterPro"/>
</dbReference>
<dbReference type="GO" id="GO:0005886">
    <property type="term" value="C:plasma membrane"/>
    <property type="evidence" value="ECO:0007669"/>
    <property type="project" value="TreeGrafter"/>
</dbReference>
<dbReference type="Gene3D" id="3.40.50.300">
    <property type="entry name" value="P-loop containing nucleotide triphosphate hydrolases"/>
    <property type="match status" value="1"/>
</dbReference>
<dbReference type="Pfam" id="PF00005">
    <property type="entry name" value="ABC_tran"/>
    <property type="match status" value="1"/>
</dbReference>
<dbReference type="AlphaFoldDB" id="A0A1A9HXR1"/>
<dbReference type="OrthoDB" id="1098100at2"/>
<evidence type="ECO:0000313" key="4">
    <source>
        <dbReference type="Proteomes" id="UP000077667"/>
    </source>
</evidence>
<name>A0A1A9HXR1_9BACT</name>
<dbReference type="InterPro" id="IPR015854">
    <property type="entry name" value="ABC_transpr_LolD-like"/>
</dbReference>
<dbReference type="RefSeq" id="WP_067750549.1">
    <property type="nucleotide sequence ID" value="NZ_CP015772.1"/>
</dbReference>
<dbReference type="InterPro" id="IPR003439">
    <property type="entry name" value="ABC_transporter-like_ATP-bd"/>
</dbReference>
<dbReference type="KEGG" id="nia:A8C56_00245"/>
<dbReference type="GO" id="GO:0016887">
    <property type="term" value="F:ATP hydrolysis activity"/>
    <property type="evidence" value="ECO:0007669"/>
    <property type="project" value="InterPro"/>
</dbReference>
<dbReference type="EMBL" id="CP015772">
    <property type="protein sequence ID" value="ANH79609.1"/>
    <property type="molecule type" value="Genomic_DNA"/>
</dbReference>
<organism evidence="3 4">
    <name type="scientific">Niabella ginsenosidivorans</name>
    <dbReference type="NCBI Taxonomy" id="1176587"/>
    <lineage>
        <taxon>Bacteria</taxon>
        <taxon>Pseudomonadati</taxon>
        <taxon>Bacteroidota</taxon>
        <taxon>Chitinophagia</taxon>
        <taxon>Chitinophagales</taxon>
        <taxon>Chitinophagaceae</taxon>
        <taxon>Niabella</taxon>
    </lineage>
</organism>
<comment type="similarity">
    <text evidence="1">Belongs to the ABC transporter superfamily.</text>
</comment>
<sequence length="213" mass="24484">MKLEVKDLLPDYFEQERKTTSEIWGKELSFSNGDLVNIVAPSGTGKTSLTHFLYKMRESYTGTILYDGKNLKNCSKEDIAALRKDHVSIILQDMRLFEEQTLLENLEIKRQLNPYHPQERIIEMARALGIDHRLNALAKNCSYGEQQRSVIIRALLQPFDILLMDEPVSHLDDSNSRKAIGLILEEAFKRNAAVIFAELERAAYFPATQLYHL</sequence>
<accession>A0A1A9HXR1</accession>
<feature type="domain" description="ABC transporter" evidence="2">
    <location>
        <begin position="3"/>
        <end position="210"/>
    </location>
</feature>
<evidence type="ECO:0000256" key="1">
    <source>
        <dbReference type="ARBA" id="ARBA00005417"/>
    </source>
</evidence>
<evidence type="ECO:0000259" key="2">
    <source>
        <dbReference type="PROSITE" id="PS50893"/>
    </source>
</evidence>
<protein>
    <submittedName>
        <fullName evidence="3">ABC transporter</fullName>
    </submittedName>
</protein>